<name>A0AAW2HQU6_9NEOP</name>
<feature type="compositionally biased region" description="Basic and acidic residues" evidence="1">
    <location>
        <begin position="369"/>
        <end position="385"/>
    </location>
</feature>
<protein>
    <submittedName>
        <fullName evidence="2">Uncharacterized protein</fullName>
    </submittedName>
</protein>
<evidence type="ECO:0000256" key="1">
    <source>
        <dbReference type="SAM" id="MobiDB-lite"/>
    </source>
</evidence>
<feature type="region of interest" description="Disordered" evidence="1">
    <location>
        <begin position="368"/>
        <end position="410"/>
    </location>
</feature>
<organism evidence="2">
    <name type="scientific">Menopon gallinae</name>
    <name type="common">poultry shaft louse</name>
    <dbReference type="NCBI Taxonomy" id="328185"/>
    <lineage>
        <taxon>Eukaryota</taxon>
        <taxon>Metazoa</taxon>
        <taxon>Ecdysozoa</taxon>
        <taxon>Arthropoda</taxon>
        <taxon>Hexapoda</taxon>
        <taxon>Insecta</taxon>
        <taxon>Pterygota</taxon>
        <taxon>Neoptera</taxon>
        <taxon>Paraneoptera</taxon>
        <taxon>Psocodea</taxon>
        <taxon>Troctomorpha</taxon>
        <taxon>Phthiraptera</taxon>
        <taxon>Amblycera</taxon>
        <taxon>Menoponidae</taxon>
        <taxon>Menopon</taxon>
    </lineage>
</organism>
<accession>A0AAW2HQU6</accession>
<feature type="compositionally biased region" description="Low complexity" evidence="1">
    <location>
        <begin position="106"/>
        <end position="119"/>
    </location>
</feature>
<dbReference type="EMBL" id="JARGDH010000003">
    <property type="protein sequence ID" value="KAL0272274.1"/>
    <property type="molecule type" value="Genomic_DNA"/>
</dbReference>
<feature type="compositionally biased region" description="Basic and acidic residues" evidence="1">
    <location>
        <begin position="81"/>
        <end position="95"/>
    </location>
</feature>
<proteinExistence type="predicted"/>
<sequence length="633" mass="72788">MSVKNQKNMKNCALGGYREFGLDLDLLRNTSAVKHDRKVHLKRRKNTMNKVCTVTPIVGDSRLKSTSSYETRKLDRKKLRNARELENCRTARSHSENSQTRNPRATSPVTPRTRSMSPTPSTPPLNADLPLKKFYTYSAKLLEQFELVKLLVSRQPEAGESLQDINRQRKRATEFAVRFSRNNLYEMKRLVNDIKQIIVPYPFENLAKCDGDVLCKKILLAYQSASQGLQTYINYMKNRTSLDVPEKTRELILLIVDLYLCCEHLSLPGDQIDILTPCRELIVILDVKIAEESGKGHLLRMGDRNKEAEEDKRYSMYRTKLTNNGWKKKTEALARLKFGAPKLSLIKKMKKKEDSATIPRATFEIYSQRVRDSSRSRRSPEDTIKGYKPPPVLPPQLKKCHVTPREVTSQDDDIETVVQGIEDEEQAVTHRIDPGGITPKNSHEKHQTHTNKNIRELVLQTIHELQSSDKCDVRNSLKKLLKSLNYPPNARDSIPPKNVKLIHIISNESMPVEIPEEVKEEPAPEPEVKEDAEVTKRKIFQTVPSGTEANAPNKRNVRMPEEISHILLKYKKMLSEYRRTNVMYKKGIPVRPCELVHRVSEQIINDILTEISSGMENENLLQHLYYNELLEAV</sequence>
<feature type="compositionally biased region" description="Polar residues" evidence="1">
    <location>
        <begin position="96"/>
        <end position="105"/>
    </location>
</feature>
<evidence type="ECO:0000313" key="2">
    <source>
        <dbReference type="EMBL" id="KAL0272273.1"/>
    </source>
</evidence>
<dbReference type="EMBL" id="JARGDH010000003">
    <property type="protein sequence ID" value="KAL0272273.1"/>
    <property type="molecule type" value="Genomic_DNA"/>
</dbReference>
<comment type="caution">
    <text evidence="2">The sequence shown here is derived from an EMBL/GenBank/DDBJ whole genome shotgun (WGS) entry which is preliminary data.</text>
</comment>
<gene>
    <name evidence="2" type="ORF">PYX00_005313</name>
</gene>
<dbReference type="AlphaFoldDB" id="A0AAW2HQU6"/>
<reference evidence="2" key="1">
    <citation type="journal article" date="2024" name="Gigascience">
        <title>Chromosome-level genome of the poultry shaft louse Menopon gallinae provides insight into the host-switching and adaptive evolution of parasitic lice.</title>
        <authorList>
            <person name="Xu Y."/>
            <person name="Ma L."/>
            <person name="Liu S."/>
            <person name="Liang Y."/>
            <person name="Liu Q."/>
            <person name="He Z."/>
            <person name="Tian L."/>
            <person name="Duan Y."/>
            <person name="Cai W."/>
            <person name="Li H."/>
            <person name="Song F."/>
        </authorList>
    </citation>
    <scope>NUCLEOTIDE SEQUENCE</scope>
    <source>
        <strain evidence="2">Cailab_2023a</strain>
    </source>
</reference>
<feature type="region of interest" description="Disordered" evidence="1">
    <location>
        <begin position="64"/>
        <end position="125"/>
    </location>
</feature>